<dbReference type="Pfam" id="PF23041">
    <property type="entry name" value="DUF7036"/>
    <property type="match status" value="2"/>
</dbReference>
<dbReference type="PANTHER" id="PTHR33826">
    <property type="entry name" value="F20B24.21"/>
    <property type="match status" value="1"/>
</dbReference>
<evidence type="ECO:0000256" key="2">
    <source>
        <dbReference type="SAM" id="MobiDB-lite"/>
    </source>
</evidence>
<organism evidence="5 6">
    <name type="scientific">Artemisia annua</name>
    <name type="common">Sweet wormwood</name>
    <dbReference type="NCBI Taxonomy" id="35608"/>
    <lineage>
        <taxon>Eukaryota</taxon>
        <taxon>Viridiplantae</taxon>
        <taxon>Streptophyta</taxon>
        <taxon>Embryophyta</taxon>
        <taxon>Tracheophyta</taxon>
        <taxon>Spermatophyta</taxon>
        <taxon>Magnoliopsida</taxon>
        <taxon>eudicotyledons</taxon>
        <taxon>Gunneridae</taxon>
        <taxon>Pentapetalae</taxon>
        <taxon>asterids</taxon>
        <taxon>campanulids</taxon>
        <taxon>Asterales</taxon>
        <taxon>Asteraceae</taxon>
        <taxon>Asteroideae</taxon>
        <taxon>Anthemideae</taxon>
        <taxon>Artemisiinae</taxon>
        <taxon>Artemisia</taxon>
    </lineage>
</organism>
<feature type="domain" description="DUF7036" evidence="4">
    <location>
        <begin position="223"/>
        <end position="314"/>
    </location>
</feature>
<evidence type="ECO:0000256" key="3">
    <source>
        <dbReference type="SAM" id="Phobius"/>
    </source>
</evidence>
<dbReference type="EMBL" id="PKPP01000622">
    <property type="protein sequence ID" value="PWA90542.1"/>
    <property type="molecule type" value="Genomic_DNA"/>
</dbReference>
<feature type="compositionally biased region" description="Basic and acidic residues" evidence="2">
    <location>
        <begin position="433"/>
        <end position="442"/>
    </location>
</feature>
<feature type="compositionally biased region" description="Pro residues" evidence="2">
    <location>
        <begin position="370"/>
        <end position="381"/>
    </location>
</feature>
<feature type="transmembrane region" description="Helical" evidence="3">
    <location>
        <begin position="41"/>
        <end position="62"/>
    </location>
</feature>
<dbReference type="OrthoDB" id="611787at2759"/>
<gene>
    <name evidence="5" type="ORF">CTI12_AA100120</name>
</gene>
<reference evidence="5 6" key="1">
    <citation type="journal article" date="2018" name="Mol. Plant">
        <title>The genome of Artemisia annua provides insight into the evolution of Asteraceae family and artemisinin biosynthesis.</title>
        <authorList>
            <person name="Shen Q."/>
            <person name="Zhang L."/>
            <person name="Liao Z."/>
            <person name="Wang S."/>
            <person name="Yan T."/>
            <person name="Shi P."/>
            <person name="Liu M."/>
            <person name="Fu X."/>
            <person name="Pan Q."/>
            <person name="Wang Y."/>
            <person name="Lv Z."/>
            <person name="Lu X."/>
            <person name="Zhang F."/>
            <person name="Jiang W."/>
            <person name="Ma Y."/>
            <person name="Chen M."/>
            <person name="Hao X."/>
            <person name="Li L."/>
            <person name="Tang Y."/>
            <person name="Lv G."/>
            <person name="Zhou Y."/>
            <person name="Sun X."/>
            <person name="Brodelius P.E."/>
            <person name="Rose J.K.C."/>
            <person name="Tang K."/>
        </authorList>
    </citation>
    <scope>NUCLEOTIDE SEQUENCE [LARGE SCALE GENOMIC DNA]</scope>
    <source>
        <strain evidence="6">cv. Huhao1</strain>
        <tissue evidence="5">Leaf</tissue>
    </source>
</reference>
<feature type="coiled-coil region" evidence="1">
    <location>
        <begin position="223"/>
        <end position="250"/>
    </location>
</feature>
<proteinExistence type="predicted"/>
<keyword evidence="1" id="KW-0175">Coiled coil</keyword>
<sequence length="480" mass="52739">MGKSQLPVHNQDHIQNQESDQNGSFWFVGCSRIGHLLSFKCVFVLLLSVCVLLVGVFSVLHLHHRQLGFDAKLEIKKSVLRKLEGPNFQFKAARIQAYFRLQKPVSYLLPQITRLEYDIYTEIGVPNTQVSILSLHKASASNWTHVVFGILSNPKNSTIDPVSLSVLRSSLLELFNQRSNLTLTTSIFGQPASFDILKFPGGITVIPPKQSASMWMLTQALFNFSLANSVREIEDNFDELKEQLKSGLQLKPYESVYMQVTNKAGSTKDPPVTVQASILSDLGKLVPLRLKQLAQTITGSPPARNLGLDHSVFGKVKEISLSSYLYHTLDASTPSPAPSPVLNDFAGPTISPSPAISSPQPSPQNGHEPSLPPLPNAPPPSLGRSCGGFKTLPSPPPMYVPRHHSTSPPPMYQKLVMPPDLPPFPFVSYGSRPDQDNGDQEKPAPPPSVSLSMSSSAANSFHHINWPLFVFFTLVTLRTL</sequence>
<keyword evidence="3" id="KW-1133">Transmembrane helix</keyword>
<dbReference type="STRING" id="35608.A0A2U1PXT0"/>
<evidence type="ECO:0000256" key="1">
    <source>
        <dbReference type="SAM" id="Coils"/>
    </source>
</evidence>
<name>A0A2U1PXT0_ARTAN</name>
<keyword evidence="6" id="KW-1185">Reference proteome</keyword>
<dbReference type="AlphaFoldDB" id="A0A2U1PXT0"/>
<dbReference type="Proteomes" id="UP000245207">
    <property type="component" value="Unassembled WGS sequence"/>
</dbReference>
<evidence type="ECO:0000259" key="4">
    <source>
        <dbReference type="Pfam" id="PF23041"/>
    </source>
</evidence>
<protein>
    <recommendedName>
        <fullName evidence="4">DUF7036 domain-containing protein</fullName>
    </recommendedName>
</protein>
<comment type="caution">
    <text evidence="5">The sequence shown here is derived from an EMBL/GenBank/DDBJ whole genome shotgun (WGS) entry which is preliminary data.</text>
</comment>
<keyword evidence="3" id="KW-0472">Membrane</keyword>
<feature type="region of interest" description="Disordered" evidence="2">
    <location>
        <begin position="337"/>
        <end position="454"/>
    </location>
</feature>
<dbReference type="InterPro" id="IPR055464">
    <property type="entry name" value="DUF7036"/>
</dbReference>
<evidence type="ECO:0000313" key="5">
    <source>
        <dbReference type="EMBL" id="PWA90542.1"/>
    </source>
</evidence>
<keyword evidence="3" id="KW-0812">Transmembrane</keyword>
<evidence type="ECO:0000313" key="6">
    <source>
        <dbReference type="Proteomes" id="UP000245207"/>
    </source>
</evidence>
<feature type="compositionally biased region" description="Low complexity" evidence="2">
    <location>
        <begin position="350"/>
        <end position="359"/>
    </location>
</feature>
<accession>A0A2U1PXT0</accession>
<dbReference type="PANTHER" id="PTHR33826:SF11">
    <property type="entry name" value="HYDROXYPROLINE-RICH GLYCOPROTEIN FAMILY PROTEIN"/>
    <property type="match status" value="1"/>
</dbReference>
<feature type="domain" description="DUF7036" evidence="4">
    <location>
        <begin position="98"/>
        <end position="189"/>
    </location>
</feature>